<evidence type="ECO:0000313" key="3">
    <source>
        <dbReference type="Proteomes" id="UP001219297"/>
    </source>
</evidence>
<dbReference type="RefSeq" id="WP_274733661.1">
    <property type="nucleotide sequence ID" value="NZ_CAMXYX010000009.1"/>
</dbReference>
<sequence length="141" mass="15556">MTSEMIRDERRTAVGWPLFLLIALSLGAAIFVWRAIVAGTEDFQLGYPGRMATTLVAALVWVLACAGSLHNGRRMRWVATTCWSANIVMAVVGVVIPDLFHQVSPWYQAGATYYYLPTLGAIAGLAWIMWSRPASIAQRNL</sequence>
<feature type="transmembrane region" description="Helical" evidence="1">
    <location>
        <begin position="51"/>
        <end position="70"/>
    </location>
</feature>
<keyword evidence="1" id="KW-0812">Transmembrane</keyword>
<dbReference type="EMBL" id="JARBHI010000004">
    <property type="protein sequence ID" value="MDE1655960.1"/>
    <property type="molecule type" value="Genomic_DNA"/>
</dbReference>
<feature type="transmembrane region" description="Helical" evidence="1">
    <location>
        <begin position="77"/>
        <end position="100"/>
    </location>
</feature>
<organism evidence="2 3">
    <name type="scientific">Actinotignum sanguinis</name>
    <dbReference type="NCBI Taxonomy" id="1445614"/>
    <lineage>
        <taxon>Bacteria</taxon>
        <taxon>Bacillati</taxon>
        <taxon>Actinomycetota</taxon>
        <taxon>Actinomycetes</taxon>
        <taxon>Actinomycetales</taxon>
        <taxon>Actinomycetaceae</taxon>
        <taxon>Actinotignum</taxon>
    </lineage>
</organism>
<protein>
    <recommendedName>
        <fullName evidence="4">Transmembrane protein</fullName>
    </recommendedName>
</protein>
<dbReference type="GeneID" id="83608633"/>
<keyword evidence="1" id="KW-1133">Transmembrane helix</keyword>
<proteinExistence type="predicted"/>
<comment type="caution">
    <text evidence="2">The sequence shown here is derived from an EMBL/GenBank/DDBJ whole genome shotgun (WGS) entry which is preliminary data.</text>
</comment>
<dbReference type="Proteomes" id="UP001219297">
    <property type="component" value="Unassembled WGS sequence"/>
</dbReference>
<keyword evidence="1" id="KW-0472">Membrane</keyword>
<reference evidence="2 3" key="1">
    <citation type="submission" date="2023-02" db="EMBL/GenBank/DDBJ databases">
        <title>Defining the Infant Male Urobiome and Moving Towards Mechanisms in Urobiome Research.</title>
        <authorList>
            <person name="Reasoner S."/>
            <person name="Flores V."/>
            <person name="Van Horn G."/>
            <person name="Morales G."/>
            <person name="Peard L."/>
            <person name="Abelson B."/>
            <person name="Manuel C."/>
            <person name="Lee J."/>
            <person name="Baker B."/>
            <person name="Williams T."/>
            <person name="Schmitz J."/>
            <person name="Clayton D."/>
            <person name="Hadjifrangiskou M."/>
        </authorList>
    </citation>
    <scope>NUCLEOTIDE SEQUENCE [LARGE SCALE GENOMIC DNA]</scope>
    <source>
        <strain evidence="2 3">AS1053</strain>
    </source>
</reference>
<evidence type="ECO:0000313" key="2">
    <source>
        <dbReference type="EMBL" id="MDE1655960.1"/>
    </source>
</evidence>
<feature type="transmembrane region" description="Helical" evidence="1">
    <location>
        <begin position="12"/>
        <end position="36"/>
    </location>
</feature>
<feature type="transmembrane region" description="Helical" evidence="1">
    <location>
        <begin position="112"/>
        <end position="130"/>
    </location>
</feature>
<gene>
    <name evidence="2" type="ORF">PWJ81_02620</name>
</gene>
<evidence type="ECO:0000256" key="1">
    <source>
        <dbReference type="SAM" id="Phobius"/>
    </source>
</evidence>
<keyword evidence="3" id="KW-1185">Reference proteome</keyword>
<name>A0ABT5V4S9_9ACTO</name>
<accession>A0ABT5V4S9</accession>
<evidence type="ECO:0008006" key="4">
    <source>
        <dbReference type="Google" id="ProtNLM"/>
    </source>
</evidence>